<accession>A0A644YUT0</accession>
<comment type="caution">
    <text evidence="1">The sequence shown here is derived from an EMBL/GenBank/DDBJ whole genome shotgun (WGS) entry which is preliminary data.</text>
</comment>
<gene>
    <name evidence="1" type="ORF">SDC9_76771</name>
</gene>
<sequence length="75" mass="8441">MDTIKDRIEYFAYGRATTLQKLNVELGFPPGTLENCDKVPLTAPQLEAIAKRLNSTPESLKGEPCDYHVKSGRRF</sequence>
<proteinExistence type="predicted"/>
<protein>
    <recommendedName>
        <fullName evidence="2">HTH cro/C1-type domain-containing protein</fullName>
    </recommendedName>
</protein>
<dbReference type="AlphaFoldDB" id="A0A644YUT0"/>
<evidence type="ECO:0000313" key="1">
    <source>
        <dbReference type="EMBL" id="MPM30223.1"/>
    </source>
</evidence>
<evidence type="ECO:0008006" key="2">
    <source>
        <dbReference type="Google" id="ProtNLM"/>
    </source>
</evidence>
<reference evidence="1" key="1">
    <citation type="submission" date="2019-08" db="EMBL/GenBank/DDBJ databases">
        <authorList>
            <person name="Kucharzyk K."/>
            <person name="Murdoch R.W."/>
            <person name="Higgins S."/>
            <person name="Loffler F."/>
        </authorList>
    </citation>
    <scope>NUCLEOTIDE SEQUENCE</scope>
</reference>
<organism evidence="1">
    <name type="scientific">bioreactor metagenome</name>
    <dbReference type="NCBI Taxonomy" id="1076179"/>
    <lineage>
        <taxon>unclassified sequences</taxon>
        <taxon>metagenomes</taxon>
        <taxon>ecological metagenomes</taxon>
    </lineage>
</organism>
<dbReference type="EMBL" id="VSSQ01005730">
    <property type="protein sequence ID" value="MPM30223.1"/>
    <property type="molecule type" value="Genomic_DNA"/>
</dbReference>
<name>A0A644YUT0_9ZZZZ</name>